<name>A0A369KCZ9_9BACT</name>
<dbReference type="RefSeq" id="WP_114544352.1">
    <property type="nucleotide sequence ID" value="NZ_QQBG01000014.1"/>
</dbReference>
<comment type="caution">
    <text evidence="1">The sequence shown here is derived from an EMBL/GenBank/DDBJ whole genome shotgun (WGS) entry which is preliminary data.</text>
</comment>
<reference evidence="1 2" key="1">
    <citation type="submission" date="2018-07" db="EMBL/GenBank/DDBJ databases">
        <title>Comparative genomics of the Candidatus Parilichlamydiaceae reveals evidence of convergent evolution and genome reduction in the phylum Chlamydiae.</title>
        <authorList>
            <person name="Taylor-Brown A."/>
            <person name="Polkinghorne A."/>
        </authorList>
    </citation>
    <scope>NUCLEOTIDE SEQUENCE [LARGE SCALE GENOMIC DNA]</scope>
    <source>
        <strain evidence="1 2">Hat2</strain>
    </source>
</reference>
<keyword evidence="2" id="KW-1185">Reference proteome</keyword>
<accession>A0A369KCZ9</accession>
<proteinExistence type="predicted"/>
<evidence type="ECO:0000313" key="2">
    <source>
        <dbReference type="Proteomes" id="UP000253816"/>
    </source>
</evidence>
<protein>
    <submittedName>
        <fullName evidence="1">Uncharacterized protein</fullName>
    </submittedName>
</protein>
<dbReference type="EMBL" id="QQBG01000014">
    <property type="protein sequence ID" value="RDB31482.1"/>
    <property type="molecule type" value="Genomic_DNA"/>
</dbReference>
<organism evidence="1 2">
    <name type="scientific">Candidatus Similichlamydia laticola</name>
    <dbReference type="NCBI Taxonomy" id="2170265"/>
    <lineage>
        <taxon>Bacteria</taxon>
        <taxon>Pseudomonadati</taxon>
        <taxon>Chlamydiota</taxon>
        <taxon>Chlamydiia</taxon>
        <taxon>Parachlamydiales</taxon>
        <taxon>Candidatus Parilichlamydiaceae</taxon>
        <taxon>Candidatus Similichlamydia</taxon>
    </lineage>
</organism>
<dbReference type="Proteomes" id="UP000253816">
    <property type="component" value="Unassembled WGS sequence"/>
</dbReference>
<evidence type="ECO:0000313" key="1">
    <source>
        <dbReference type="EMBL" id="RDB31482.1"/>
    </source>
</evidence>
<gene>
    <name evidence="1" type="ORF">HAT2_00408</name>
</gene>
<dbReference type="OrthoDB" id="9828867at2"/>
<dbReference type="AlphaFoldDB" id="A0A369KCZ9"/>
<sequence length="364" mass="41456">MEHDLDCLGDLGQRSETIDRTLSVLWDRQDHDRCSLVLAALRLRKRLLKRASQRVVDQSALAEAVCDLLSSVSELQKNDGRSPKKLTILKQAQALLELLKNACPNGFKGDHLSILAYQFLKTGREDHLDQLVGGLLERYEEGYQQQTAEALAYLETASSSHLELLPPVKEVIPPSVALPIPQEIAVPLPQQIQREQHVFKSPYEVAFAVNRPIDQRQQTVICDSKLIASLGEQVEKSDQSIHALLDELEAQNRVRSKLRFLLQKLPTLPDRVEDIKKYPEIVNAIQSVSPKFKGCHFSWDTEEEKRNTINGVLHTLTEGSYETKLIYSRMSQEVSRRAEFVKVFGHIINSLLDCETKFLKNMRW</sequence>